<dbReference type="RefSeq" id="XP_008089009.1">
    <property type="nucleotide sequence ID" value="XM_008090818.1"/>
</dbReference>
<evidence type="ECO:0000313" key="1">
    <source>
        <dbReference type="EMBL" id="EFQ24989.1"/>
    </source>
</evidence>
<dbReference type="STRING" id="645133.E3Q310"/>
<dbReference type="VEuPathDB" id="FungiDB:GLRG_00133"/>
<dbReference type="AlphaFoldDB" id="E3Q310"/>
<proteinExistence type="predicted"/>
<dbReference type="GeneID" id="24405498"/>
<reference evidence="2" key="1">
    <citation type="journal article" date="2012" name="Nat. Genet.">
        <title>Lifestyle transitions in plant pathogenic Colletotrichum fungi deciphered by genome and transcriptome analyses.</title>
        <authorList>
            <person name="O'Connell R.J."/>
            <person name="Thon M.R."/>
            <person name="Hacquard S."/>
            <person name="Amyotte S.G."/>
            <person name="Kleemann J."/>
            <person name="Torres M.F."/>
            <person name="Damm U."/>
            <person name="Buiate E.A."/>
            <person name="Epstein L."/>
            <person name="Alkan N."/>
            <person name="Altmueller J."/>
            <person name="Alvarado-Balderrama L."/>
            <person name="Bauser C.A."/>
            <person name="Becker C."/>
            <person name="Birren B.W."/>
            <person name="Chen Z."/>
            <person name="Choi J."/>
            <person name="Crouch J.A."/>
            <person name="Duvick J.P."/>
            <person name="Farman M.A."/>
            <person name="Gan P."/>
            <person name="Heiman D."/>
            <person name="Henrissat B."/>
            <person name="Howard R.J."/>
            <person name="Kabbage M."/>
            <person name="Koch C."/>
            <person name="Kracher B."/>
            <person name="Kubo Y."/>
            <person name="Law A.D."/>
            <person name="Lebrun M.-H."/>
            <person name="Lee Y.-H."/>
            <person name="Miyara I."/>
            <person name="Moore N."/>
            <person name="Neumann U."/>
            <person name="Nordstroem K."/>
            <person name="Panaccione D.G."/>
            <person name="Panstruga R."/>
            <person name="Place M."/>
            <person name="Proctor R.H."/>
            <person name="Prusky D."/>
            <person name="Rech G."/>
            <person name="Reinhardt R."/>
            <person name="Rollins J.A."/>
            <person name="Rounsley S."/>
            <person name="Schardl C.L."/>
            <person name="Schwartz D.C."/>
            <person name="Shenoy N."/>
            <person name="Shirasu K."/>
            <person name="Sikhakolli U.R."/>
            <person name="Stueber K."/>
            <person name="Sukno S.A."/>
            <person name="Sweigard J.A."/>
            <person name="Takano Y."/>
            <person name="Takahara H."/>
            <person name="Trail F."/>
            <person name="van der Does H.C."/>
            <person name="Voll L.M."/>
            <person name="Will I."/>
            <person name="Young S."/>
            <person name="Zeng Q."/>
            <person name="Zhang J."/>
            <person name="Zhou S."/>
            <person name="Dickman M.B."/>
            <person name="Schulze-Lefert P."/>
            <person name="Ver Loren van Themaat E."/>
            <person name="Ma L.-J."/>
            <person name="Vaillancourt L.J."/>
        </authorList>
    </citation>
    <scope>NUCLEOTIDE SEQUENCE [LARGE SCALE GENOMIC DNA]</scope>
    <source>
        <strain evidence="2">M1.001 / M2 / FGSC 10212</strain>
    </source>
</reference>
<dbReference type="EMBL" id="GG697331">
    <property type="protein sequence ID" value="EFQ24989.1"/>
    <property type="molecule type" value="Genomic_DNA"/>
</dbReference>
<dbReference type="HOGENOM" id="CLU_2812183_0_0_1"/>
<name>E3Q310_COLGM</name>
<gene>
    <name evidence="1" type="ORF">GLRG_00133</name>
</gene>
<accession>E3Q310</accession>
<organism evidence="2">
    <name type="scientific">Colletotrichum graminicola (strain M1.001 / M2 / FGSC 10212)</name>
    <name type="common">Maize anthracnose fungus</name>
    <name type="synonym">Glomerella graminicola</name>
    <dbReference type="NCBI Taxonomy" id="645133"/>
    <lineage>
        <taxon>Eukaryota</taxon>
        <taxon>Fungi</taxon>
        <taxon>Dikarya</taxon>
        <taxon>Ascomycota</taxon>
        <taxon>Pezizomycotina</taxon>
        <taxon>Sordariomycetes</taxon>
        <taxon>Hypocreomycetidae</taxon>
        <taxon>Glomerellales</taxon>
        <taxon>Glomerellaceae</taxon>
        <taxon>Colletotrichum</taxon>
        <taxon>Colletotrichum graminicola species complex</taxon>
    </lineage>
</organism>
<dbReference type="OrthoDB" id="5973539at2759"/>
<evidence type="ECO:0000313" key="2">
    <source>
        <dbReference type="Proteomes" id="UP000008782"/>
    </source>
</evidence>
<keyword evidence="2" id="KW-1185">Reference proteome</keyword>
<dbReference type="Proteomes" id="UP000008782">
    <property type="component" value="Unassembled WGS sequence"/>
</dbReference>
<protein>
    <submittedName>
        <fullName evidence="1">Uncharacterized protein</fullName>
    </submittedName>
</protein>
<sequence length="67" mass="7492">MVFSANVSVHVRHELKKDDDISSFLFGGPDIICVFESRSGLKPENFVPSPKDNYSRVWNHAAEGSRA</sequence>